<evidence type="ECO:0000256" key="3">
    <source>
        <dbReference type="ARBA" id="ARBA00022448"/>
    </source>
</evidence>
<keyword evidence="6 9" id="KW-0812">Transmembrane</keyword>
<dbReference type="Proteomes" id="UP000186308">
    <property type="component" value="Unassembled WGS sequence"/>
</dbReference>
<dbReference type="InterPro" id="IPR004764">
    <property type="entry name" value="MdtF-like"/>
</dbReference>
<dbReference type="Gene3D" id="3.30.70.1430">
    <property type="entry name" value="Multidrug efflux transporter AcrB pore domain"/>
    <property type="match status" value="2"/>
</dbReference>
<feature type="transmembrane region" description="Helical" evidence="9">
    <location>
        <begin position="396"/>
        <end position="415"/>
    </location>
</feature>
<dbReference type="Pfam" id="PF00873">
    <property type="entry name" value="ACR_tran"/>
    <property type="match status" value="1"/>
</dbReference>
<evidence type="ECO:0000256" key="7">
    <source>
        <dbReference type="ARBA" id="ARBA00022989"/>
    </source>
</evidence>
<dbReference type="PRINTS" id="PR00702">
    <property type="entry name" value="ACRIFLAVINRP"/>
</dbReference>
<dbReference type="PANTHER" id="PTHR32063:SF76">
    <property type="entry name" value="EFFLUX PUMP MEMBRANE TRANSPORTER"/>
    <property type="match status" value="1"/>
</dbReference>
<organism evidence="10 11">
    <name type="scientific">Acidiphilium rubrum</name>
    <dbReference type="NCBI Taxonomy" id="526"/>
    <lineage>
        <taxon>Bacteria</taxon>
        <taxon>Pseudomonadati</taxon>
        <taxon>Pseudomonadota</taxon>
        <taxon>Alphaproteobacteria</taxon>
        <taxon>Acetobacterales</taxon>
        <taxon>Acidocellaceae</taxon>
        <taxon>Acidiphilium</taxon>
    </lineage>
</organism>
<keyword evidence="3 9" id="KW-0813">Transport</keyword>
<protein>
    <recommendedName>
        <fullName evidence="9">Efflux pump membrane transporter</fullName>
    </recommendedName>
</protein>
<feature type="transmembrane region" description="Helical" evidence="9">
    <location>
        <begin position="896"/>
        <end position="920"/>
    </location>
</feature>
<keyword evidence="11" id="KW-1185">Reference proteome</keyword>
<dbReference type="Gene3D" id="3.30.2090.10">
    <property type="entry name" value="Multidrug efflux transporter AcrB TolC docking domain, DN and DC subdomains"/>
    <property type="match status" value="2"/>
</dbReference>
<dbReference type="Gene3D" id="3.30.70.1440">
    <property type="entry name" value="Multidrug efflux transporter AcrB pore domain"/>
    <property type="match status" value="1"/>
</dbReference>
<evidence type="ECO:0000313" key="11">
    <source>
        <dbReference type="Proteomes" id="UP000186308"/>
    </source>
</evidence>
<dbReference type="PANTHER" id="PTHR32063">
    <property type="match status" value="1"/>
</dbReference>
<dbReference type="SUPFAM" id="SSF82693">
    <property type="entry name" value="Multidrug efflux transporter AcrB pore domain, PN1, PN2, PC1 and PC2 subdomains"/>
    <property type="match status" value="3"/>
</dbReference>
<evidence type="ECO:0000256" key="5">
    <source>
        <dbReference type="ARBA" id="ARBA00022519"/>
    </source>
</evidence>
<dbReference type="InterPro" id="IPR027463">
    <property type="entry name" value="AcrB_DN_DC_subdom"/>
</dbReference>
<dbReference type="EMBL" id="FTNE01000019">
    <property type="protein sequence ID" value="SIR20661.1"/>
    <property type="molecule type" value="Genomic_DNA"/>
</dbReference>
<dbReference type="GO" id="GO:0042910">
    <property type="term" value="F:xenobiotic transmembrane transporter activity"/>
    <property type="evidence" value="ECO:0007669"/>
    <property type="project" value="TreeGrafter"/>
</dbReference>
<dbReference type="SUPFAM" id="SSF82714">
    <property type="entry name" value="Multidrug efflux transporter AcrB TolC docking domain, DN and DC subdomains"/>
    <property type="match status" value="2"/>
</dbReference>
<feature type="transmembrane region" description="Helical" evidence="9">
    <location>
        <begin position="967"/>
        <end position="991"/>
    </location>
</feature>
<feature type="transmembrane region" description="Helical" evidence="9">
    <location>
        <begin position="473"/>
        <end position="500"/>
    </location>
</feature>
<feature type="transmembrane region" description="Helical" evidence="9">
    <location>
        <begin position="536"/>
        <end position="555"/>
    </location>
</feature>
<name>A0A8G2CMC3_ACIRU</name>
<sequence length="1051" mass="112394">MIPSFFIDRPRFAIVIAIVITIAGAIAMTRIPVAQFPSIVPPSVQVSATYPGASAKVVNDTVAEPLEQQINGLNDEIYYSSTSANDGTYGLTVTFKLGSDPDIDEVNVTNAVQQALTQLPSEVQKEGVTVTKKSSSVLQFVFFYSPDNKLTPLEISNYVKINVLNPLSRVAGVGQAHMFGEQDYSMRVVYNTNRLAELGLTPGDLISAIQDQNTQAPVGTIGLMPIGHDQQYQLSVQTQGRLSTVKQFGNIVIRGNKDGSLLRLKDVAKIALGPQSENQIDRINGHPGVAIGVFLSPGANAVATSARVEKEIATLAKRFPKSLSNKTVYNSSSFVSDTIDEVIKTLIEAFVLVVIVVFLFLGSWRAALVPSIVVPIALLGSFAFMLALGYSANTVTLLALVVATGLVVDDAIVVVENIERVMEENPEMSSKEAAKVAMAQIQAPIIAIMLVLLSVFVPTAFIPGLSGLLFTQFAVAISTAMLISALNALTLSPALCALLLRRQTHKRGVMAKILGFIDRTRDGYANFVGKVIKRSVLALVVILLFGIGAAVLGSITPGGFLPDEDQGAFFIQATLPPGASLQRTDAMGQKLAKMIHTLPQVQDVIAINGYSILDSATEPNALFMVAHLKPFGKRPGAANSVQAVIGKVFAMGAQIKGASVIAFNLPPIIGLSTNGGFTYELENVQSASEQKFNSVLKALIVAANGDPKLSHVFSTYSANTPSIYLDIDRTKAQALGVPVSSIFEALQASLGGYYVNQFNLFGQVWQVNIQAKARDRDTEAGIWRIYVRSNSGAMISMRSLATAHTVLGPQIISRYNDSEAAPIIGNPAPGVSSNAALAAMAKLSARVLPAGFSYDWTSTAYLQEQAKGQAIYVFGLSLTFAFLFLVALYESWIIPIPVLLSVVVGVFGAMLGIVIAGLTFDLYAEIGLIVLIALAAKNGILIVEFAKERREEGMSIHEAAIMGAKMRFRAVMMTSIAFVFGLLPLVIATGAAQITRRSLGTPVFAGMILASGIGIFVIPLLYVVFESLRERTGRKRHTQPQPRIAEHVGDD</sequence>
<keyword evidence="7 9" id="KW-1133">Transmembrane helix</keyword>
<dbReference type="NCBIfam" id="TIGR00915">
    <property type="entry name" value="2A0602"/>
    <property type="match status" value="1"/>
</dbReference>
<dbReference type="GO" id="GO:0009636">
    <property type="term" value="P:response to toxic substance"/>
    <property type="evidence" value="ECO:0007669"/>
    <property type="project" value="UniProtKB-ARBA"/>
</dbReference>
<proteinExistence type="inferred from homology"/>
<dbReference type="InterPro" id="IPR001036">
    <property type="entry name" value="Acrflvin-R"/>
</dbReference>
<evidence type="ECO:0000256" key="6">
    <source>
        <dbReference type="ARBA" id="ARBA00022692"/>
    </source>
</evidence>
<comment type="similarity">
    <text evidence="2 9">Belongs to the resistance-nodulation-cell division (RND) (TC 2.A.6) family.</text>
</comment>
<dbReference type="OrthoDB" id="9806532at2"/>
<dbReference type="GO" id="GO:0005886">
    <property type="term" value="C:plasma membrane"/>
    <property type="evidence" value="ECO:0007669"/>
    <property type="project" value="UniProtKB-SubCell"/>
</dbReference>
<feature type="transmembrane region" description="Helical" evidence="9">
    <location>
        <begin position="12"/>
        <end position="33"/>
    </location>
</feature>
<dbReference type="Gene3D" id="3.30.70.1320">
    <property type="entry name" value="Multidrug efflux transporter AcrB pore domain like"/>
    <property type="match status" value="1"/>
</dbReference>
<evidence type="ECO:0000256" key="1">
    <source>
        <dbReference type="ARBA" id="ARBA00004429"/>
    </source>
</evidence>
<gene>
    <name evidence="10" type="ORF">SAMN05421828_11927</name>
</gene>
<evidence type="ECO:0000256" key="2">
    <source>
        <dbReference type="ARBA" id="ARBA00010942"/>
    </source>
</evidence>
<comment type="caution">
    <text evidence="10">The sequence shown here is derived from an EMBL/GenBank/DDBJ whole genome shotgun (WGS) entry which is preliminary data.</text>
</comment>
<feature type="transmembrane region" description="Helical" evidence="9">
    <location>
        <begin position="870"/>
        <end position="889"/>
    </location>
</feature>
<dbReference type="FunFam" id="1.20.1640.10:FF:000001">
    <property type="entry name" value="Efflux pump membrane transporter"/>
    <property type="match status" value="1"/>
</dbReference>
<dbReference type="SUPFAM" id="SSF82866">
    <property type="entry name" value="Multidrug efflux transporter AcrB transmembrane domain"/>
    <property type="match status" value="2"/>
</dbReference>
<dbReference type="RefSeq" id="WP_029312616.1">
    <property type="nucleotide sequence ID" value="NZ_FTNE01000019.1"/>
</dbReference>
<feature type="transmembrane region" description="Helical" evidence="9">
    <location>
        <begin position="368"/>
        <end position="390"/>
    </location>
</feature>
<dbReference type="GO" id="GO:0015562">
    <property type="term" value="F:efflux transmembrane transporter activity"/>
    <property type="evidence" value="ECO:0007669"/>
    <property type="project" value="InterPro"/>
</dbReference>
<keyword evidence="4" id="KW-1003">Cell membrane</keyword>
<evidence type="ECO:0000313" key="10">
    <source>
        <dbReference type="EMBL" id="SIR20661.1"/>
    </source>
</evidence>
<keyword evidence="8 9" id="KW-0472">Membrane</keyword>
<feature type="transmembrane region" description="Helical" evidence="9">
    <location>
        <begin position="436"/>
        <end position="461"/>
    </location>
</feature>
<dbReference type="FunFam" id="3.30.70.1430:FF:000001">
    <property type="entry name" value="Efflux pump membrane transporter"/>
    <property type="match status" value="1"/>
</dbReference>
<feature type="transmembrane region" description="Helical" evidence="9">
    <location>
        <begin position="1003"/>
        <end position="1025"/>
    </location>
</feature>
<evidence type="ECO:0000256" key="8">
    <source>
        <dbReference type="ARBA" id="ARBA00023136"/>
    </source>
</evidence>
<comment type="subcellular location">
    <subcellularLocation>
        <location evidence="1 9">Cell inner membrane</location>
        <topology evidence="1 9">Multi-pass membrane protein</topology>
    </subcellularLocation>
</comment>
<keyword evidence="5 9" id="KW-0997">Cell inner membrane</keyword>
<feature type="transmembrane region" description="Helical" evidence="9">
    <location>
        <begin position="926"/>
        <end position="946"/>
    </location>
</feature>
<reference evidence="10 11" key="1">
    <citation type="submission" date="2017-01" db="EMBL/GenBank/DDBJ databases">
        <authorList>
            <person name="Varghese N."/>
            <person name="Submissions S."/>
        </authorList>
    </citation>
    <scope>NUCLEOTIDE SEQUENCE [LARGE SCALE GENOMIC DNA]</scope>
    <source>
        <strain evidence="10 11">ATCC 35905</strain>
    </source>
</reference>
<evidence type="ECO:0000256" key="4">
    <source>
        <dbReference type="ARBA" id="ARBA00022475"/>
    </source>
</evidence>
<feature type="transmembrane region" description="Helical" evidence="9">
    <location>
        <begin position="342"/>
        <end position="361"/>
    </location>
</feature>
<accession>A0A8G2CMC3</accession>
<dbReference type="AlphaFoldDB" id="A0A8G2CMC3"/>
<evidence type="ECO:0000256" key="9">
    <source>
        <dbReference type="RuleBase" id="RU364070"/>
    </source>
</evidence>
<dbReference type="Gene3D" id="1.20.1640.10">
    <property type="entry name" value="Multidrug efflux transporter AcrB transmembrane domain"/>
    <property type="match status" value="2"/>
</dbReference>